<evidence type="ECO:0000313" key="2">
    <source>
        <dbReference type="Proteomes" id="UP000215002"/>
    </source>
</evidence>
<dbReference type="RefSeq" id="WP_094568668.1">
    <property type="nucleotide sequence ID" value="NZ_CP022743.1"/>
</dbReference>
<gene>
    <name evidence="1" type="ORF">MuYL_0112</name>
</gene>
<proteinExistence type="predicted"/>
<keyword evidence="2" id="KW-1185">Reference proteome</keyword>
<accession>A0A223NQ18</accession>
<evidence type="ECO:0000313" key="1">
    <source>
        <dbReference type="EMBL" id="ASU32015.1"/>
    </source>
</evidence>
<dbReference type="Proteomes" id="UP000215002">
    <property type="component" value="Chromosome"/>
</dbReference>
<dbReference type="EMBL" id="CP022743">
    <property type="protein sequence ID" value="ASU32015.1"/>
    <property type="molecule type" value="Genomic_DNA"/>
</dbReference>
<protein>
    <submittedName>
        <fullName evidence="1">Uncharacterized protein, putative</fullName>
    </submittedName>
</protein>
<dbReference type="KEGG" id="muc:MuYL_0112"/>
<dbReference type="AlphaFoldDB" id="A0A223NQ18"/>
<organism evidence="1 2">
    <name type="scientific">Mucilaginibacter xinganensis</name>
    <dbReference type="NCBI Taxonomy" id="1234841"/>
    <lineage>
        <taxon>Bacteria</taxon>
        <taxon>Pseudomonadati</taxon>
        <taxon>Bacteroidota</taxon>
        <taxon>Sphingobacteriia</taxon>
        <taxon>Sphingobacteriales</taxon>
        <taxon>Sphingobacteriaceae</taxon>
        <taxon>Mucilaginibacter</taxon>
    </lineage>
</organism>
<reference evidence="1 2" key="1">
    <citation type="submission" date="2017-08" db="EMBL/GenBank/DDBJ databases">
        <title>Complete genome sequence of Mucilaginibacter sp. strain BJC16-A31.</title>
        <authorList>
            <consortium name="Henan University of Science and Technology"/>
            <person name="You X."/>
        </authorList>
    </citation>
    <scope>NUCLEOTIDE SEQUENCE [LARGE SCALE GENOMIC DNA]</scope>
    <source>
        <strain evidence="1 2">BJC16-A31</strain>
    </source>
</reference>
<sequence length="355" mass="40201">MALFSCNHPINKTALKSKDNKSVAIVVAVDKQTGITKNADTEPWSEPLYIIKREGVDGMEEPDSNTMNHGLPVNDFFRFGTLIKLISVKNGWMEIQKEGCDHCYSLFVPQSCKCVGNELAVPLTSSDLDSLYREERQPYDGDENDIDTSRLTEFKLERVSEAEFYKQKKLAVNLFTADTGRFKKKDSVLSIKTVKKTVKLKDSVNGEHEEAYDYLGQYKSINKLVIAGTYNESANCFFIDGITGKEIGTDFVGFPYLSPDKKYAVCVNTDDGDERASINLYAIKKETAVYIAGNHFQYWMPIANGPAMFWGQDSCFYLPLVPYGAWNKPNKKVSGGYSPNRNYRYAKIIFKRLKR</sequence>
<name>A0A223NQ18_9SPHI</name>